<evidence type="ECO:0000313" key="3">
    <source>
        <dbReference type="Proteomes" id="UP000288758"/>
    </source>
</evidence>
<dbReference type="Proteomes" id="UP000288758">
    <property type="component" value="Chromosome"/>
</dbReference>
<dbReference type="GO" id="GO:0004674">
    <property type="term" value="F:protein serine/threonine kinase activity"/>
    <property type="evidence" value="ECO:0007669"/>
    <property type="project" value="UniProtKB-KW"/>
</dbReference>
<keyword evidence="2" id="KW-0723">Serine/threonine-protein kinase</keyword>
<feature type="region of interest" description="Disordered" evidence="1">
    <location>
        <begin position="1"/>
        <end position="25"/>
    </location>
</feature>
<reference evidence="2 3" key="1">
    <citation type="submission" date="2018-12" db="EMBL/GenBank/DDBJ databases">
        <title>Complete Genome Sequence of the Corallopyronin A producing Myxobacterium Corallococcus coralloides B035.</title>
        <authorList>
            <person name="Bouhired S.M."/>
            <person name="Rupp O."/>
            <person name="Blom J."/>
            <person name="Schaeberle T.F."/>
            <person name="Kehraus S."/>
            <person name="Schiefer A."/>
            <person name="Pfarr K."/>
            <person name="Goesmann A."/>
            <person name="Hoerauf A."/>
            <person name="Koenig G.M."/>
        </authorList>
    </citation>
    <scope>NUCLEOTIDE SEQUENCE [LARGE SCALE GENOMIC DNA]</scope>
    <source>
        <strain evidence="2 3">B035</strain>
    </source>
</reference>
<keyword evidence="2" id="KW-0808">Transferase</keyword>
<dbReference type="EMBL" id="CP034669">
    <property type="protein sequence ID" value="QAT86034.1"/>
    <property type="molecule type" value="Genomic_DNA"/>
</dbReference>
<evidence type="ECO:0000313" key="2">
    <source>
        <dbReference type="EMBL" id="QAT86034.1"/>
    </source>
</evidence>
<sequence length="103" mass="11186">MCQTLSPPLGSGGRASRGRPRTDTGVDLAGWLRSRFPERWAREQRLLTLSDPTPAEVESLLRRPPPSVAATLVSNTLEIDSTTEVLAPRPAAGDATLPLRSRR</sequence>
<protein>
    <submittedName>
        <fullName evidence="2">Serine/threonine protein kinase</fullName>
    </submittedName>
</protein>
<name>A0A410RVT3_CORCK</name>
<evidence type="ECO:0000256" key="1">
    <source>
        <dbReference type="SAM" id="MobiDB-lite"/>
    </source>
</evidence>
<gene>
    <name evidence="2" type="primary">pkn6E</name>
    <name evidence="2" type="ORF">EJ065_4484</name>
</gene>
<proteinExistence type="predicted"/>
<keyword evidence="2" id="KW-0418">Kinase</keyword>
<accession>A0A410RVT3</accession>
<dbReference type="AlphaFoldDB" id="A0A410RVT3"/>
<organism evidence="2 3">
    <name type="scientific">Corallococcus coralloides</name>
    <name type="common">Myxococcus coralloides</name>
    <dbReference type="NCBI Taxonomy" id="184914"/>
    <lineage>
        <taxon>Bacteria</taxon>
        <taxon>Pseudomonadati</taxon>
        <taxon>Myxococcota</taxon>
        <taxon>Myxococcia</taxon>
        <taxon>Myxococcales</taxon>
        <taxon>Cystobacterineae</taxon>
        <taxon>Myxococcaceae</taxon>
        <taxon>Corallococcus</taxon>
    </lineage>
</organism>